<feature type="compositionally biased region" description="Low complexity" evidence="1">
    <location>
        <begin position="299"/>
        <end position="310"/>
    </location>
</feature>
<evidence type="ECO:0000313" key="3">
    <source>
        <dbReference type="Proteomes" id="UP000039865"/>
    </source>
</evidence>
<name>A0A078BAY9_STYLE</name>
<sequence>MIASMNQVEPRTREERAALKDRERVEQLRLRERIGSYHKYVDNVLVNNPDPKSSHFIPDNERFNKDFASHDKMVREQQYKTKMDAIEKKRVEKYERDLKRWEFMDEENERESKRILAMNDKYLTGRRNRGGAAYNILSLQYEKTAEGQYLKERDDDAKVRALMRSKNLDVRSNCGFNPVNGSDRRSVDIPAHKLYNPPDRLRSVGESIIGSGFAGKPLRKELFITPSRNLSTPALNFGGNQAVSNFGQANYPYTQAQNQDSNQNMNNNSNFLNQNQYQQNIYQPQQQNIHNEYQMQNYQQQPQVHQQSSQIDPYQKPQSNQFLGGYPGQVQQINSNYNQQQQQQNTNPNLPIAQQQQALYGGNGHYLYNQPNIQRDQLIAPAYPQQQQQMFNAQFKAGGAGTKFY</sequence>
<dbReference type="OrthoDB" id="10261433at2759"/>
<dbReference type="EMBL" id="CCKQ01018432">
    <property type="protein sequence ID" value="CDW90397.1"/>
    <property type="molecule type" value="Genomic_DNA"/>
</dbReference>
<organism evidence="2 3">
    <name type="scientific">Stylonychia lemnae</name>
    <name type="common">Ciliate</name>
    <dbReference type="NCBI Taxonomy" id="5949"/>
    <lineage>
        <taxon>Eukaryota</taxon>
        <taxon>Sar</taxon>
        <taxon>Alveolata</taxon>
        <taxon>Ciliophora</taxon>
        <taxon>Intramacronucleata</taxon>
        <taxon>Spirotrichea</taxon>
        <taxon>Stichotrichia</taxon>
        <taxon>Sporadotrichida</taxon>
        <taxon>Oxytrichidae</taxon>
        <taxon>Stylonychinae</taxon>
        <taxon>Stylonychia</taxon>
    </lineage>
</organism>
<gene>
    <name evidence="2" type="primary">Contig18911.g20065</name>
    <name evidence="2" type="ORF">STYLEM_19540</name>
</gene>
<dbReference type="AlphaFoldDB" id="A0A078BAY9"/>
<dbReference type="Proteomes" id="UP000039865">
    <property type="component" value="Unassembled WGS sequence"/>
</dbReference>
<feature type="region of interest" description="Disordered" evidence="1">
    <location>
        <begin position="299"/>
        <end position="327"/>
    </location>
</feature>
<evidence type="ECO:0000256" key="1">
    <source>
        <dbReference type="SAM" id="MobiDB-lite"/>
    </source>
</evidence>
<protein>
    <submittedName>
        <fullName evidence="2">Uncharacterized protein</fullName>
    </submittedName>
</protein>
<dbReference type="InParanoid" id="A0A078BAY9"/>
<keyword evidence="3" id="KW-1185">Reference proteome</keyword>
<accession>A0A078BAY9</accession>
<evidence type="ECO:0000313" key="2">
    <source>
        <dbReference type="EMBL" id="CDW90397.1"/>
    </source>
</evidence>
<proteinExistence type="predicted"/>
<reference evidence="2 3" key="1">
    <citation type="submission" date="2014-06" db="EMBL/GenBank/DDBJ databases">
        <authorList>
            <person name="Swart Estienne"/>
        </authorList>
    </citation>
    <scope>NUCLEOTIDE SEQUENCE [LARGE SCALE GENOMIC DNA]</scope>
    <source>
        <strain evidence="2 3">130c</strain>
    </source>
</reference>